<organism evidence="11 12">
    <name type="scientific">Cucumis melo</name>
    <name type="common">Muskmelon</name>
    <dbReference type="NCBI Taxonomy" id="3656"/>
    <lineage>
        <taxon>Eukaryota</taxon>
        <taxon>Viridiplantae</taxon>
        <taxon>Streptophyta</taxon>
        <taxon>Embryophyta</taxon>
        <taxon>Tracheophyta</taxon>
        <taxon>Spermatophyta</taxon>
        <taxon>Magnoliopsida</taxon>
        <taxon>eudicotyledons</taxon>
        <taxon>Gunneridae</taxon>
        <taxon>Pentapetalae</taxon>
        <taxon>rosids</taxon>
        <taxon>fabids</taxon>
        <taxon>Cucurbitales</taxon>
        <taxon>Cucurbitaceae</taxon>
        <taxon>Benincaseae</taxon>
        <taxon>Cucumis</taxon>
    </lineage>
</organism>
<dbReference type="PANTHER" id="PTHR42648:SF11">
    <property type="entry name" value="TRANSPOSON TY4-P GAG-POL POLYPROTEIN"/>
    <property type="match status" value="1"/>
</dbReference>
<name>A0ABM3KS11_CUCME</name>
<dbReference type="GeneID" id="127149396"/>
<dbReference type="InterPro" id="IPR025724">
    <property type="entry name" value="GAG-pre-integrase_dom"/>
</dbReference>
<keyword evidence="1" id="KW-0540">Nuclease</keyword>
<keyword evidence="11" id="KW-1185">Reference proteome</keyword>
<evidence type="ECO:0000256" key="2">
    <source>
        <dbReference type="ARBA" id="ARBA00022723"/>
    </source>
</evidence>
<evidence type="ECO:0000256" key="9">
    <source>
        <dbReference type="ARBA" id="ARBA00023172"/>
    </source>
</evidence>
<dbReference type="Pfam" id="PF13976">
    <property type="entry name" value="gag_pre-integrs"/>
    <property type="match status" value="1"/>
</dbReference>
<keyword evidence="3" id="KW-0255">Endonuclease</keyword>
<sequence length="270" mass="31521">MAITNKIRMFEDMSEDIIIIEKILRSLTPKFNFVVCAIEESKNIDDLSLDELQSSLLVHEQKLKQQDNEEQALKASIETPSLSKRGRGRAKVKDEAWLWHLRNGHLKFGGLKTLQEKNMVTGLPQIKSHSEICEDCVVGKQHRDRFPTEKSWRAKHVLELIHYDLCGPINPTLNGGKRYFVTFIDDYSRKTWVDFLQKKSETFSAFKSFQEKVEKEADMSIKILRSDRRDWDPVTFEEAVKKPKWQEAMNDEIVAIERNNTWELIELPKG</sequence>
<keyword evidence="8" id="KW-0808">Transferase</keyword>
<dbReference type="InterPro" id="IPR036397">
    <property type="entry name" value="RNaseH_sf"/>
</dbReference>
<feature type="domain" description="GAG-pre-integrase" evidence="10">
    <location>
        <begin position="90"/>
        <end position="141"/>
    </location>
</feature>
<dbReference type="InterPro" id="IPR012337">
    <property type="entry name" value="RNaseH-like_sf"/>
</dbReference>
<keyword evidence="8" id="KW-0239">DNA-directed DNA polymerase</keyword>
<evidence type="ECO:0000256" key="6">
    <source>
        <dbReference type="ARBA" id="ARBA00022908"/>
    </source>
</evidence>
<keyword evidence="6" id="KW-0229">DNA integration</keyword>
<dbReference type="SUPFAM" id="SSF53098">
    <property type="entry name" value="Ribonuclease H-like"/>
    <property type="match status" value="1"/>
</dbReference>
<dbReference type="InterPro" id="IPR039537">
    <property type="entry name" value="Retrotran_Ty1/copia-like"/>
</dbReference>
<accession>A0ABM3KS11</accession>
<dbReference type="Proteomes" id="UP001652600">
    <property type="component" value="Chromosome 5"/>
</dbReference>
<keyword evidence="2" id="KW-0479">Metal-binding</keyword>
<reference evidence="12" key="1">
    <citation type="submission" date="2025-08" db="UniProtKB">
        <authorList>
            <consortium name="RefSeq"/>
        </authorList>
    </citation>
    <scope>IDENTIFICATION</scope>
    <source>
        <tissue evidence="12">Stem</tissue>
    </source>
</reference>
<evidence type="ECO:0000256" key="8">
    <source>
        <dbReference type="ARBA" id="ARBA00022932"/>
    </source>
</evidence>
<evidence type="ECO:0000256" key="3">
    <source>
        <dbReference type="ARBA" id="ARBA00022759"/>
    </source>
</evidence>
<evidence type="ECO:0000313" key="12">
    <source>
        <dbReference type="RefSeq" id="XP_050940564.1"/>
    </source>
</evidence>
<evidence type="ECO:0000256" key="7">
    <source>
        <dbReference type="ARBA" id="ARBA00022918"/>
    </source>
</evidence>
<proteinExistence type="predicted"/>
<protein>
    <submittedName>
        <fullName evidence="12">Uncharacterized protein LOC127149396</fullName>
    </submittedName>
</protein>
<dbReference type="RefSeq" id="XP_050940564.1">
    <property type="nucleotide sequence ID" value="XM_051084607.1"/>
</dbReference>
<dbReference type="Pfam" id="PF14223">
    <property type="entry name" value="Retrotran_gag_2"/>
    <property type="match status" value="1"/>
</dbReference>
<keyword evidence="9" id="KW-0233">DNA recombination</keyword>
<evidence type="ECO:0000313" key="11">
    <source>
        <dbReference type="Proteomes" id="UP001652600"/>
    </source>
</evidence>
<gene>
    <name evidence="12" type="primary">LOC127149396</name>
</gene>
<keyword evidence="7" id="KW-0695">RNA-directed DNA polymerase</keyword>
<keyword evidence="5" id="KW-0460">Magnesium</keyword>
<evidence type="ECO:0000256" key="1">
    <source>
        <dbReference type="ARBA" id="ARBA00022722"/>
    </source>
</evidence>
<dbReference type="Gene3D" id="3.30.420.10">
    <property type="entry name" value="Ribonuclease H-like superfamily/Ribonuclease H"/>
    <property type="match status" value="1"/>
</dbReference>
<evidence type="ECO:0000259" key="10">
    <source>
        <dbReference type="Pfam" id="PF13976"/>
    </source>
</evidence>
<keyword evidence="4" id="KW-0378">Hydrolase</keyword>
<keyword evidence="8" id="KW-0548">Nucleotidyltransferase</keyword>
<evidence type="ECO:0000256" key="5">
    <source>
        <dbReference type="ARBA" id="ARBA00022842"/>
    </source>
</evidence>
<dbReference type="PANTHER" id="PTHR42648">
    <property type="entry name" value="TRANSPOSASE, PUTATIVE-RELATED"/>
    <property type="match status" value="1"/>
</dbReference>
<evidence type="ECO:0000256" key="4">
    <source>
        <dbReference type="ARBA" id="ARBA00022801"/>
    </source>
</evidence>